<gene>
    <name evidence="2" type="ORF">FRD01_23725</name>
</gene>
<organism evidence="2 3">
    <name type="scientific">Microvenator marinus</name>
    <dbReference type="NCBI Taxonomy" id="2600177"/>
    <lineage>
        <taxon>Bacteria</taxon>
        <taxon>Deltaproteobacteria</taxon>
        <taxon>Bradymonadales</taxon>
        <taxon>Microvenatoraceae</taxon>
        <taxon>Microvenator</taxon>
    </lineage>
</organism>
<dbReference type="RefSeq" id="WP_146963659.1">
    <property type="nucleotide sequence ID" value="NZ_CP042467.1"/>
</dbReference>
<keyword evidence="1" id="KW-0812">Transmembrane</keyword>
<dbReference type="AlphaFoldDB" id="A0A5B8XYY7"/>
<dbReference type="Proteomes" id="UP000321595">
    <property type="component" value="Chromosome"/>
</dbReference>
<reference evidence="2 3" key="1">
    <citation type="submission" date="2019-08" db="EMBL/GenBank/DDBJ databases">
        <authorList>
            <person name="Liang Q."/>
        </authorList>
    </citation>
    <scope>NUCLEOTIDE SEQUENCE [LARGE SCALE GENOMIC DNA]</scope>
    <source>
        <strain evidence="2 3">V1718</strain>
    </source>
</reference>
<proteinExistence type="predicted"/>
<dbReference type="InterPro" id="IPR007163">
    <property type="entry name" value="VCA0040-like"/>
</dbReference>
<sequence>MHRLILFLKGMAMGAADVIPGVSGGTMALILGIYTELVDTIKGLSPKILLIGLRWLKSRDAAAKDAFLAEFERLNLLFLLTLFAGIVSAIIVGSAVIPSLMESYPSAMRAFFFGLILASVYVPLKMVGTPTPKALVAVAIAGILGGIFGFNFTNPSHSFETTSTWKSVESNEGETLKDITRREPSAWAADRVFWAPENQSLRSALSHASPEKFAELEKLHLGESEDVVDKELMKARAKPYESLELPAGTPVKVPQPAIWFVFVAGLIAICAMILPGISGSYLLLILGLYFFILNSLKGFLTTLASGSLPLSQGTFVAVFCLGCLIGLLSFARLLSYLLHNYTAPTLGGLVGLMLGCLRGIWPFRTTTAAGLEQNVIPAELSSEVLIAVGCGVVGMVIVAGLTWLGGKTEEVSHA</sequence>
<name>A0A5B8XYY7_9DELT</name>
<dbReference type="KEGG" id="bbae:FRD01_23725"/>
<feature type="transmembrane region" description="Helical" evidence="1">
    <location>
        <begin position="384"/>
        <end position="404"/>
    </location>
</feature>
<feature type="transmembrane region" description="Helical" evidence="1">
    <location>
        <begin position="76"/>
        <end position="97"/>
    </location>
</feature>
<feature type="transmembrane region" description="Helical" evidence="1">
    <location>
        <begin position="281"/>
        <end position="300"/>
    </location>
</feature>
<keyword evidence="3" id="KW-1185">Reference proteome</keyword>
<feature type="transmembrane region" description="Helical" evidence="1">
    <location>
        <begin position="346"/>
        <end position="364"/>
    </location>
</feature>
<dbReference type="PANTHER" id="PTHR37308">
    <property type="entry name" value="INTEGRAL MEMBRANE PROTEIN"/>
    <property type="match status" value="1"/>
</dbReference>
<keyword evidence="1" id="KW-0472">Membrane</keyword>
<dbReference type="OrthoDB" id="9793746at2"/>
<evidence type="ECO:0000313" key="2">
    <source>
        <dbReference type="EMBL" id="QED30188.1"/>
    </source>
</evidence>
<dbReference type="PANTHER" id="PTHR37308:SF1">
    <property type="entry name" value="POLYPRENYL-PHOSPHATE TRANSPORTER"/>
    <property type="match status" value="1"/>
</dbReference>
<feature type="transmembrane region" description="Helical" evidence="1">
    <location>
        <begin position="312"/>
        <end position="334"/>
    </location>
</feature>
<accession>A0A5B8XYY7</accession>
<dbReference type="Pfam" id="PF04018">
    <property type="entry name" value="VCA0040-like"/>
    <property type="match status" value="2"/>
</dbReference>
<feature type="transmembrane region" description="Helical" evidence="1">
    <location>
        <begin position="12"/>
        <end position="34"/>
    </location>
</feature>
<evidence type="ECO:0000313" key="3">
    <source>
        <dbReference type="Proteomes" id="UP000321595"/>
    </source>
</evidence>
<feature type="transmembrane region" description="Helical" evidence="1">
    <location>
        <begin position="134"/>
        <end position="152"/>
    </location>
</feature>
<feature type="transmembrane region" description="Helical" evidence="1">
    <location>
        <begin position="257"/>
        <end position="274"/>
    </location>
</feature>
<evidence type="ECO:0000256" key="1">
    <source>
        <dbReference type="SAM" id="Phobius"/>
    </source>
</evidence>
<dbReference type="EMBL" id="CP042467">
    <property type="protein sequence ID" value="QED30188.1"/>
    <property type="molecule type" value="Genomic_DNA"/>
</dbReference>
<protein>
    <submittedName>
        <fullName evidence="2">DUF368 domain-containing protein</fullName>
    </submittedName>
</protein>
<feature type="transmembrane region" description="Helical" evidence="1">
    <location>
        <begin position="103"/>
        <end position="122"/>
    </location>
</feature>
<keyword evidence="1" id="KW-1133">Transmembrane helix</keyword>